<organism evidence="2 3">
    <name type="scientific">Candidatus Borkfalkia avicola</name>
    <dbReference type="NCBI Taxonomy" id="2838503"/>
    <lineage>
        <taxon>Bacteria</taxon>
        <taxon>Bacillati</taxon>
        <taxon>Bacillota</taxon>
        <taxon>Clostridia</taxon>
        <taxon>Christensenellales</taxon>
        <taxon>Christensenellaceae</taxon>
        <taxon>Candidatus Borkfalkia</taxon>
    </lineage>
</organism>
<name>A0A9D2D6Q5_9FIRM</name>
<feature type="transmembrane region" description="Helical" evidence="1">
    <location>
        <begin position="283"/>
        <end position="311"/>
    </location>
</feature>
<dbReference type="EMBL" id="DXCF01000016">
    <property type="protein sequence ID" value="HIZ09456.1"/>
    <property type="molecule type" value="Genomic_DNA"/>
</dbReference>
<evidence type="ECO:0000256" key="1">
    <source>
        <dbReference type="SAM" id="Phobius"/>
    </source>
</evidence>
<protein>
    <recommendedName>
        <fullName evidence="4">FtsX-like permease family protein</fullName>
    </recommendedName>
</protein>
<proteinExistence type="predicted"/>
<reference evidence="2" key="1">
    <citation type="journal article" date="2021" name="PeerJ">
        <title>Extensive microbial diversity within the chicken gut microbiome revealed by metagenomics and culture.</title>
        <authorList>
            <person name="Gilroy R."/>
            <person name="Ravi A."/>
            <person name="Getino M."/>
            <person name="Pursley I."/>
            <person name="Horton D.L."/>
            <person name="Alikhan N.F."/>
            <person name="Baker D."/>
            <person name="Gharbi K."/>
            <person name="Hall N."/>
            <person name="Watson M."/>
            <person name="Adriaenssens E.M."/>
            <person name="Foster-Nyarko E."/>
            <person name="Jarju S."/>
            <person name="Secka A."/>
            <person name="Antonio M."/>
            <person name="Oren A."/>
            <person name="Chaudhuri R.R."/>
            <person name="La Ragione R."/>
            <person name="Hildebrand F."/>
            <person name="Pallen M.J."/>
        </authorList>
    </citation>
    <scope>NUCLEOTIDE SEQUENCE</scope>
    <source>
        <strain evidence="2">CHK192-19661</strain>
    </source>
</reference>
<dbReference type="Proteomes" id="UP000824025">
    <property type="component" value="Unassembled WGS sequence"/>
</dbReference>
<keyword evidence="1" id="KW-1133">Transmembrane helix</keyword>
<accession>A0A9D2D6Q5</accession>
<gene>
    <name evidence="2" type="ORF">H9726_03100</name>
</gene>
<keyword evidence="1" id="KW-0472">Membrane</keyword>
<feature type="transmembrane region" description="Helical" evidence="1">
    <location>
        <begin position="240"/>
        <end position="262"/>
    </location>
</feature>
<sequence length="368" mass="38503">MGLFSLAFRRSAGSLWLAAALSLLFSLVFLLVYAAGDVLEGVYADAVMSQNTYTFTLKTRDISKFSDTSMLAYTVEAGRDYNVGLSANGRSALLTRQSRGITISLAGAAFDAARPDAVLCGRGFSEAEEGDIWLSVAAAAYLFGEEDDATFGEALSAVLGESVCVGGRTYRVAGILGFFFSVYLGAAEPSFAVFGGEADEYYAAVPAAGLRAAVSLLGEGEYAEDGGAVQLVRGFGLLEAGVRAVAVLACAFALLLAARLVSSYFVSKERQNGVLRLCGAHRFSVFAVNLGVLAAAGLLSLALSVPLFYAWRAAVEAISRAVMGSAFGAAPPLWLYLPCAYAAWLALAAAVCARRCFVRRGGEVYPCG</sequence>
<evidence type="ECO:0000313" key="3">
    <source>
        <dbReference type="Proteomes" id="UP000824025"/>
    </source>
</evidence>
<keyword evidence="1" id="KW-0812">Transmembrane</keyword>
<evidence type="ECO:0000313" key="2">
    <source>
        <dbReference type="EMBL" id="HIZ09456.1"/>
    </source>
</evidence>
<feature type="transmembrane region" description="Helical" evidence="1">
    <location>
        <begin position="333"/>
        <end position="353"/>
    </location>
</feature>
<evidence type="ECO:0008006" key="4">
    <source>
        <dbReference type="Google" id="ProtNLM"/>
    </source>
</evidence>
<comment type="caution">
    <text evidence="2">The sequence shown here is derived from an EMBL/GenBank/DDBJ whole genome shotgun (WGS) entry which is preliminary data.</text>
</comment>
<reference evidence="2" key="2">
    <citation type="submission" date="2021-04" db="EMBL/GenBank/DDBJ databases">
        <authorList>
            <person name="Gilroy R."/>
        </authorList>
    </citation>
    <scope>NUCLEOTIDE SEQUENCE</scope>
    <source>
        <strain evidence="2">CHK192-19661</strain>
    </source>
</reference>
<dbReference type="AlphaFoldDB" id="A0A9D2D6Q5"/>